<dbReference type="Pfam" id="PF06240">
    <property type="entry name" value="COXG"/>
    <property type="match status" value="1"/>
</dbReference>
<accession>A0ABP8NXQ9</accession>
<dbReference type="EMBL" id="BAABFB010000030">
    <property type="protein sequence ID" value="GAA4477414.1"/>
    <property type="molecule type" value="Genomic_DNA"/>
</dbReference>
<name>A0ABP8NXQ9_9NOCA</name>
<keyword evidence="1" id="KW-0472">Membrane</keyword>
<dbReference type="Proteomes" id="UP001501183">
    <property type="component" value="Unassembled WGS sequence"/>
</dbReference>
<proteinExistence type="predicted"/>
<dbReference type="InterPro" id="IPR010419">
    <property type="entry name" value="CO_DH_gsu"/>
</dbReference>
<organism evidence="2 3">
    <name type="scientific">Rhodococcus olei</name>
    <dbReference type="NCBI Taxonomy" id="2161675"/>
    <lineage>
        <taxon>Bacteria</taxon>
        <taxon>Bacillati</taxon>
        <taxon>Actinomycetota</taxon>
        <taxon>Actinomycetes</taxon>
        <taxon>Mycobacteriales</taxon>
        <taxon>Nocardiaceae</taxon>
        <taxon>Rhodococcus</taxon>
    </lineage>
</organism>
<keyword evidence="1" id="KW-0812">Transmembrane</keyword>
<keyword evidence="3" id="KW-1185">Reference proteome</keyword>
<dbReference type="CDD" id="cd07823">
    <property type="entry name" value="SRPBCC_5"/>
    <property type="match status" value="1"/>
</dbReference>
<gene>
    <name evidence="2" type="ORF">GCM10023094_19610</name>
</gene>
<keyword evidence="1" id="KW-1133">Transmembrane helix</keyword>
<sequence>MKLAHHFTVDAPIETAWATLTDLEAVAPLLPGARLTGRDGDAYLGTMTVKVGPVTSEFAGRAAFAESDHADHRAVIEAKGKDSRGAGNAAATITARLVEEGGRTTVTVDTDMKIIGKLAQFGSGVLAQVSEKLMNQFADALEAKLAAGGAAAAGGAGSGAAAGAESERASAPEPEAIDLVGLAGPALARRLLPVLAGVAAGVLACLLVRRLRRRSGVDE</sequence>
<feature type="transmembrane region" description="Helical" evidence="1">
    <location>
        <begin position="191"/>
        <end position="208"/>
    </location>
</feature>
<evidence type="ECO:0000256" key="1">
    <source>
        <dbReference type="SAM" id="Phobius"/>
    </source>
</evidence>
<reference evidence="3" key="1">
    <citation type="journal article" date="2019" name="Int. J. Syst. Evol. Microbiol.">
        <title>The Global Catalogue of Microorganisms (GCM) 10K type strain sequencing project: providing services to taxonomists for standard genome sequencing and annotation.</title>
        <authorList>
            <consortium name="The Broad Institute Genomics Platform"/>
            <consortium name="The Broad Institute Genome Sequencing Center for Infectious Disease"/>
            <person name="Wu L."/>
            <person name="Ma J."/>
        </authorList>
    </citation>
    <scope>NUCLEOTIDE SEQUENCE [LARGE SCALE GENOMIC DNA]</scope>
    <source>
        <strain evidence="3">JCM 32206</strain>
    </source>
</reference>
<evidence type="ECO:0000313" key="2">
    <source>
        <dbReference type="EMBL" id="GAA4477414.1"/>
    </source>
</evidence>
<dbReference type="RefSeq" id="WP_345344176.1">
    <property type="nucleotide sequence ID" value="NZ_BAABFB010000030.1"/>
</dbReference>
<dbReference type="Gene3D" id="3.30.530.20">
    <property type="match status" value="1"/>
</dbReference>
<evidence type="ECO:0000313" key="3">
    <source>
        <dbReference type="Proteomes" id="UP001501183"/>
    </source>
</evidence>
<comment type="caution">
    <text evidence="2">The sequence shown here is derived from an EMBL/GenBank/DDBJ whole genome shotgun (WGS) entry which is preliminary data.</text>
</comment>
<dbReference type="InterPro" id="IPR023393">
    <property type="entry name" value="START-like_dom_sf"/>
</dbReference>
<evidence type="ECO:0008006" key="4">
    <source>
        <dbReference type="Google" id="ProtNLM"/>
    </source>
</evidence>
<dbReference type="SUPFAM" id="SSF55961">
    <property type="entry name" value="Bet v1-like"/>
    <property type="match status" value="1"/>
</dbReference>
<dbReference type="PANTHER" id="PTHR38588:SF1">
    <property type="entry name" value="BLL0334 PROTEIN"/>
    <property type="match status" value="1"/>
</dbReference>
<protein>
    <recommendedName>
        <fullName evidence="4">Carbon monoxide dehydrogenase subunit G</fullName>
    </recommendedName>
</protein>
<dbReference type="PANTHER" id="PTHR38588">
    <property type="entry name" value="BLL0334 PROTEIN"/>
    <property type="match status" value="1"/>
</dbReference>